<reference evidence="4" key="2">
    <citation type="journal article" date="2012" name="Nat. Genet.">
        <title>Lifestyle transitions in plant pathogenic Colletotrichum fungi deciphered by genome and transcriptome analyses.</title>
        <authorList>
            <person name="O'Connell R.J."/>
            <person name="Thon M.R."/>
            <person name="Hacquard S."/>
            <person name="Amyotte S.G."/>
            <person name="Kleemann J."/>
            <person name="Torres M.F."/>
            <person name="Damm U."/>
            <person name="Buiate E.A."/>
            <person name="Epstein L."/>
            <person name="Alkan N."/>
            <person name="Altmueller J."/>
            <person name="Alvarado-Balderrama L."/>
            <person name="Bauser C.A."/>
            <person name="Becker C."/>
            <person name="Birren B.W."/>
            <person name="Chen Z."/>
            <person name="Choi J."/>
            <person name="Crouch J.A."/>
            <person name="Duvick J.P."/>
            <person name="Farman M.A."/>
            <person name="Gan P."/>
            <person name="Heiman D."/>
            <person name="Henrissat B."/>
            <person name="Howard R.J."/>
            <person name="Kabbage M."/>
            <person name="Koch C."/>
            <person name="Kracher B."/>
            <person name="Kubo Y."/>
            <person name="Law A.D."/>
            <person name="Lebrun M.-H."/>
            <person name="Lee Y.-H."/>
            <person name="Miyara I."/>
            <person name="Moore N."/>
            <person name="Neumann U."/>
            <person name="Nordstroem K."/>
            <person name="Panaccione D.G."/>
            <person name="Panstruga R."/>
            <person name="Place M."/>
            <person name="Proctor R.H."/>
            <person name="Prusky D."/>
            <person name="Rech G."/>
            <person name="Reinhardt R."/>
            <person name="Rollins J.A."/>
            <person name="Rounsley S."/>
            <person name="Schardl C.L."/>
            <person name="Schwartz D.C."/>
            <person name="Shenoy N."/>
            <person name="Shirasu K."/>
            <person name="Sikhakolli U.R."/>
            <person name="Stueber K."/>
            <person name="Sukno S.A."/>
            <person name="Sweigard J.A."/>
            <person name="Takano Y."/>
            <person name="Takahara H."/>
            <person name="Trail F."/>
            <person name="van der Does H.C."/>
            <person name="Voll L.M."/>
            <person name="Will I."/>
            <person name="Young S."/>
            <person name="Zeng Q."/>
            <person name="Zhang J."/>
            <person name="Zhou S."/>
            <person name="Dickman M.B."/>
            <person name="Schulze-Lefert P."/>
            <person name="Ver Loren van Themaat E."/>
            <person name="Ma L.-J."/>
            <person name="Vaillancourt L.J."/>
        </authorList>
    </citation>
    <scope>NUCLEOTIDE SEQUENCE [LARGE SCALE GENOMIC DNA]</scope>
    <source>
        <strain evidence="4">IMI 349063</strain>
    </source>
</reference>
<evidence type="ECO:0000313" key="2">
    <source>
        <dbReference type="EMBL" id="CCF43237.1"/>
    </source>
</evidence>
<dbReference type="HOGENOM" id="CLU_1610639_0_0_1"/>
<gene>
    <name evidence="2" type="ORF">CH063_13001</name>
    <name evidence="3" type="ORF">CH63R_03538</name>
</gene>
<dbReference type="GeneID" id="28862620"/>
<dbReference type="KEGG" id="chig:CH63R_03538"/>
<dbReference type="VEuPathDB" id="FungiDB:CH63R_03538"/>
<dbReference type="AlphaFoldDB" id="H1VSM9"/>
<dbReference type="RefSeq" id="XP_018163329.1">
    <property type="nucleotide sequence ID" value="XM_018298513.1"/>
</dbReference>
<evidence type="ECO:0000256" key="1">
    <source>
        <dbReference type="SAM" id="MobiDB-lite"/>
    </source>
</evidence>
<protein>
    <submittedName>
        <fullName evidence="2">Uncharacterized protein</fullName>
    </submittedName>
</protein>
<accession>H1VSM9</accession>
<name>H1VSM9_COLHI</name>
<keyword evidence="5" id="KW-1185">Reference proteome</keyword>
<evidence type="ECO:0000313" key="3">
    <source>
        <dbReference type="EMBL" id="OBR14812.1"/>
    </source>
</evidence>
<dbReference type="EMBL" id="LTAN01000002">
    <property type="protein sequence ID" value="OBR14812.1"/>
    <property type="molecule type" value="Genomic_DNA"/>
</dbReference>
<proteinExistence type="predicted"/>
<dbReference type="OrthoDB" id="5365129at2759"/>
<evidence type="ECO:0000313" key="4">
    <source>
        <dbReference type="Proteomes" id="UP000007174"/>
    </source>
</evidence>
<dbReference type="STRING" id="759273.H1VSM9"/>
<reference evidence="2" key="1">
    <citation type="submission" date="2011-12" db="EMBL/GenBank/DDBJ databases">
        <title>The genome sequence of Colletotrichum higginsianum IMI 34906.</title>
        <authorList>
            <person name="Ma L.-J."/>
            <person name="O'Connell R."/>
            <person name="van Themaat E.V.L."/>
            <person name="Stueber K."/>
            <person name="Young S.K."/>
            <person name="Zeng Q."/>
            <person name="Gargeya S."/>
            <person name="Fitzgerald M."/>
            <person name="Haas B."/>
            <person name="Abouelleil A."/>
            <person name="Alvarado L."/>
            <person name="Arachchi H.M."/>
            <person name="Berlin A."/>
            <person name="Chapman S.B."/>
            <person name="Gearin G."/>
            <person name="Goldberg J."/>
            <person name="Griggs A."/>
            <person name="Gujja S."/>
            <person name="Hansen M."/>
            <person name="Heiman D."/>
            <person name="Howarth C."/>
            <person name="Larimer J."/>
            <person name="Lui A."/>
            <person name="MacDonald P.J.P."/>
            <person name="McCowen C."/>
            <person name="Montmayeur A."/>
            <person name="Murphy C."/>
            <person name="Neiman D."/>
            <person name="Pearson M."/>
            <person name="Priest M."/>
            <person name="Roberts A."/>
            <person name="Saif S."/>
            <person name="Shea T."/>
            <person name="Sisk P."/>
            <person name="Stolte C."/>
            <person name="Sykes S."/>
            <person name="Wortman J."/>
            <person name="Nusbaum C."/>
            <person name="Birren B."/>
        </authorList>
    </citation>
    <scope>NUCLEOTIDE SEQUENCE</scope>
    <source>
        <strain evidence="2">IMI 349063</strain>
    </source>
</reference>
<dbReference type="Proteomes" id="UP000007174">
    <property type="component" value="Unassembled WGS sequence"/>
</dbReference>
<organism evidence="2 4">
    <name type="scientific">Colletotrichum higginsianum (strain IMI 349063)</name>
    <name type="common">Crucifer anthracnose fungus</name>
    <dbReference type="NCBI Taxonomy" id="759273"/>
    <lineage>
        <taxon>Eukaryota</taxon>
        <taxon>Fungi</taxon>
        <taxon>Dikarya</taxon>
        <taxon>Ascomycota</taxon>
        <taxon>Pezizomycotina</taxon>
        <taxon>Sordariomycetes</taxon>
        <taxon>Hypocreomycetidae</taxon>
        <taxon>Glomerellales</taxon>
        <taxon>Glomerellaceae</taxon>
        <taxon>Colletotrichum</taxon>
        <taxon>Colletotrichum destructivum species complex</taxon>
    </lineage>
</organism>
<reference evidence="5" key="4">
    <citation type="journal article" date="2017" name="BMC Genomics">
        <title>Gapless genome assembly of Colletotrichum higginsianum reveals chromosome structure and association of transposable elements with secondary metabolite gene clusters.</title>
        <authorList>
            <person name="Dallery J.-F."/>
            <person name="Lapalu N."/>
            <person name="Zampounis A."/>
            <person name="Pigne S."/>
            <person name="Luyten I."/>
            <person name="Amselem J."/>
            <person name="Wittenberg A.H.J."/>
            <person name="Zhou S."/>
            <person name="de Queiroz M.V."/>
            <person name="Robin G.P."/>
            <person name="Auger A."/>
            <person name="Hainaut M."/>
            <person name="Henrissat B."/>
            <person name="Kim K.-T."/>
            <person name="Lee Y.-H."/>
            <person name="Lespinet O."/>
            <person name="Schwartz D.C."/>
            <person name="Thon M.R."/>
            <person name="O'Connell R.J."/>
        </authorList>
    </citation>
    <scope>NUCLEOTIDE SEQUENCE [LARGE SCALE GENOMIC DNA]</scope>
    <source>
        <strain evidence="5">IMI 349063</strain>
    </source>
</reference>
<dbReference type="Proteomes" id="UP000092177">
    <property type="component" value="Chromosome 2"/>
</dbReference>
<reference evidence="3" key="3">
    <citation type="submission" date="2016-02" db="EMBL/GenBank/DDBJ databases">
        <title>Resequencing and annotation of the Colletotrichum higginsianum genome.</title>
        <authorList>
            <person name="O'Connell R."/>
            <person name="Zambounis A."/>
            <person name="Thon M."/>
            <person name="Dallery J.-F."/>
        </authorList>
    </citation>
    <scope>NUCLEOTIDE SEQUENCE [LARGE SCALE GENOMIC DNA]</scope>
    <source>
        <strain evidence="3">IMI 349063</strain>
    </source>
</reference>
<dbReference type="EMBL" id="CACQ02005948">
    <property type="protein sequence ID" value="CCF43237.1"/>
    <property type="molecule type" value="Genomic_DNA"/>
</dbReference>
<sequence length="165" mass="19268">MFKPRLKYKNGNGADEDLSKVLDDPEHPWDKVAYVAPKKVNKAKRRDARVERRSDNHATAHLILSDQNTDVREICESATSYGCDILLMRQKLFCDMEHRQFYPLCDVSVITKCFDIDQKKLVGAPGLNMRNEEVIKMRFGRSYNTTNLWKSWAIKFGCFMVQFRN</sequence>
<dbReference type="eggNOG" id="ENOG502SNA7">
    <property type="taxonomic scope" value="Eukaryota"/>
</dbReference>
<evidence type="ECO:0000313" key="5">
    <source>
        <dbReference type="Proteomes" id="UP000092177"/>
    </source>
</evidence>
<feature type="region of interest" description="Disordered" evidence="1">
    <location>
        <begin position="1"/>
        <end position="22"/>
    </location>
</feature>